<name>A0A5A7NB62_9PROT</name>
<dbReference type="Proteomes" id="UP000324996">
    <property type="component" value="Unassembled WGS sequence"/>
</dbReference>
<protein>
    <submittedName>
        <fullName evidence="1">Uncharacterized protein</fullName>
    </submittedName>
</protein>
<evidence type="ECO:0000313" key="2">
    <source>
        <dbReference type="Proteomes" id="UP000324996"/>
    </source>
</evidence>
<comment type="caution">
    <text evidence="1">The sequence shown here is derived from an EMBL/GenBank/DDBJ whole genome shotgun (WGS) entry which is preliminary data.</text>
</comment>
<proteinExistence type="predicted"/>
<dbReference type="AlphaFoldDB" id="A0A5A7NB62"/>
<dbReference type="RefSeq" id="WP_042084934.1">
    <property type="nucleotide sequence ID" value="NZ_BKCN01000009.1"/>
</dbReference>
<accession>A0A5A7NB62</accession>
<sequence>MTPPDLIMFGGEWAVYEAELYRIFKEEIAGGSLMFCHSPVKCRRLPEAAGRWASFWHLVQEGRVEDDRTPDLRRCERIRWVRWVIENAADHSEIDIWQNTRNGRVSRLLWFREEYLVVLAERTGYWLLLTAYCTDKSGRIKQLRKERDVFLRAHMTGVQND</sequence>
<reference evidence="1 2" key="1">
    <citation type="submission" date="2019-09" db="EMBL/GenBank/DDBJ databases">
        <title>NBRP : Genome information of microbial organism related human and environment.</title>
        <authorList>
            <person name="Hattori M."/>
            <person name="Oshima K."/>
            <person name="Inaba H."/>
            <person name="Suda W."/>
            <person name="Sakamoto M."/>
            <person name="Iino T."/>
            <person name="Kitahara M."/>
            <person name="Oshida Y."/>
            <person name="Iida T."/>
            <person name="Kudo T."/>
            <person name="Itoh T."/>
            <person name="Ohkuma M."/>
        </authorList>
    </citation>
    <scope>NUCLEOTIDE SEQUENCE [LARGE SCALE GENOMIC DNA]</scope>
    <source>
        <strain evidence="1 2">Q-1</strain>
    </source>
</reference>
<gene>
    <name evidence="1" type="primary">rflB</name>
    <name evidence="1" type="ORF">JCM17846_19610</name>
</gene>
<evidence type="ECO:0000313" key="1">
    <source>
        <dbReference type="EMBL" id="GER04279.1"/>
    </source>
</evidence>
<keyword evidence="2" id="KW-1185">Reference proteome</keyword>
<dbReference type="EMBL" id="BKCN01000009">
    <property type="protein sequence ID" value="GER04279.1"/>
    <property type="molecule type" value="Genomic_DNA"/>
</dbReference>
<organism evidence="1 2">
    <name type="scientific">Iodidimonas nitroreducens</name>
    <dbReference type="NCBI Taxonomy" id="1236968"/>
    <lineage>
        <taxon>Bacteria</taxon>
        <taxon>Pseudomonadati</taxon>
        <taxon>Pseudomonadota</taxon>
        <taxon>Alphaproteobacteria</taxon>
        <taxon>Iodidimonadales</taxon>
        <taxon>Iodidimonadaceae</taxon>
        <taxon>Iodidimonas</taxon>
    </lineage>
</organism>